<evidence type="ECO:0000256" key="5">
    <source>
        <dbReference type="ARBA" id="ARBA00038359"/>
    </source>
</evidence>
<feature type="transmembrane region" description="Helical" evidence="6">
    <location>
        <begin position="71"/>
        <end position="97"/>
    </location>
</feature>
<comment type="subcellular location">
    <subcellularLocation>
        <location evidence="1">Membrane</location>
        <topology evidence="1">Multi-pass membrane protein</topology>
    </subcellularLocation>
</comment>
<comment type="similarity">
    <text evidence="5">Belongs to the SAT4 family.</text>
</comment>
<proteinExistence type="inferred from homology"/>
<dbReference type="InterPro" id="IPR049326">
    <property type="entry name" value="Rhodopsin_dom_fungi"/>
</dbReference>
<name>A0A2I2GGJ5_9EURO</name>
<dbReference type="GO" id="GO:0016020">
    <property type="term" value="C:membrane"/>
    <property type="evidence" value="ECO:0007669"/>
    <property type="project" value="UniProtKB-SubCell"/>
</dbReference>
<dbReference type="EMBL" id="MSFO01000002">
    <property type="protein sequence ID" value="PLB52003.1"/>
    <property type="molecule type" value="Genomic_DNA"/>
</dbReference>
<evidence type="ECO:0000256" key="6">
    <source>
        <dbReference type="SAM" id="Phobius"/>
    </source>
</evidence>
<dbReference type="PANTHER" id="PTHR33048:SF47">
    <property type="entry name" value="INTEGRAL MEMBRANE PROTEIN-RELATED"/>
    <property type="match status" value="1"/>
</dbReference>
<organism evidence="8 9">
    <name type="scientific">Aspergillus steynii IBT 23096</name>
    <dbReference type="NCBI Taxonomy" id="1392250"/>
    <lineage>
        <taxon>Eukaryota</taxon>
        <taxon>Fungi</taxon>
        <taxon>Dikarya</taxon>
        <taxon>Ascomycota</taxon>
        <taxon>Pezizomycotina</taxon>
        <taxon>Eurotiomycetes</taxon>
        <taxon>Eurotiomycetidae</taxon>
        <taxon>Eurotiales</taxon>
        <taxon>Aspergillaceae</taxon>
        <taxon>Aspergillus</taxon>
        <taxon>Aspergillus subgen. Circumdati</taxon>
    </lineage>
</organism>
<comment type="caution">
    <text evidence="8">The sequence shown here is derived from an EMBL/GenBank/DDBJ whole genome shotgun (WGS) entry which is preliminary data.</text>
</comment>
<evidence type="ECO:0000256" key="1">
    <source>
        <dbReference type="ARBA" id="ARBA00004141"/>
    </source>
</evidence>
<feature type="transmembrane region" description="Helical" evidence="6">
    <location>
        <begin position="34"/>
        <end position="51"/>
    </location>
</feature>
<dbReference type="OrthoDB" id="4682787at2759"/>
<evidence type="ECO:0000256" key="3">
    <source>
        <dbReference type="ARBA" id="ARBA00022989"/>
    </source>
</evidence>
<dbReference type="RefSeq" id="XP_024707305.1">
    <property type="nucleotide sequence ID" value="XM_024854422.1"/>
</dbReference>
<feature type="transmembrane region" description="Helical" evidence="6">
    <location>
        <begin position="6"/>
        <end position="22"/>
    </location>
</feature>
<evidence type="ECO:0000256" key="4">
    <source>
        <dbReference type="ARBA" id="ARBA00023136"/>
    </source>
</evidence>
<dbReference type="GeneID" id="36562128"/>
<reference evidence="8 9" key="1">
    <citation type="submission" date="2016-12" db="EMBL/GenBank/DDBJ databases">
        <title>The genomes of Aspergillus section Nigri reveals drivers in fungal speciation.</title>
        <authorList>
            <consortium name="DOE Joint Genome Institute"/>
            <person name="Vesth T.C."/>
            <person name="Nybo J."/>
            <person name="Theobald S."/>
            <person name="Brandl J."/>
            <person name="Frisvad J.C."/>
            <person name="Nielsen K.F."/>
            <person name="Lyhne E.K."/>
            <person name="Kogle M.E."/>
            <person name="Kuo A."/>
            <person name="Riley R."/>
            <person name="Clum A."/>
            <person name="Nolan M."/>
            <person name="Lipzen A."/>
            <person name="Salamov A."/>
            <person name="Henrissat B."/>
            <person name="Wiebenga A."/>
            <person name="De Vries R.P."/>
            <person name="Grigoriev I.V."/>
            <person name="Mortensen U.H."/>
            <person name="Andersen M.R."/>
            <person name="Baker S.E."/>
        </authorList>
    </citation>
    <scope>NUCLEOTIDE SEQUENCE [LARGE SCALE GENOMIC DNA]</scope>
    <source>
        <strain evidence="8 9">IBT 23096</strain>
    </source>
</reference>
<dbReference type="PANTHER" id="PTHR33048">
    <property type="entry name" value="PTH11-LIKE INTEGRAL MEMBRANE PROTEIN (AFU_ORTHOLOGUE AFUA_5G11245)"/>
    <property type="match status" value="1"/>
</dbReference>
<feature type="transmembrane region" description="Helical" evidence="6">
    <location>
        <begin position="109"/>
        <end position="131"/>
    </location>
</feature>
<feature type="domain" description="Rhodopsin" evidence="7">
    <location>
        <begin position="14"/>
        <end position="251"/>
    </location>
</feature>
<evidence type="ECO:0000256" key="2">
    <source>
        <dbReference type="ARBA" id="ARBA00022692"/>
    </source>
</evidence>
<protein>
    <recommendedName>
        <fullName evidence="7">Rhodopsin domain-containing protein</fullName>
    </recommendedName>
</protein>
<sequence>MIFFGILATFALVIRVYTRAFILRRMKIADYSLILGWLNFVAYLVTGWLAAESAPMIDQWNLRLRNFLDLLFRFYVGSACYGGAMLFIKVAILLNILEIFWLEQTLTRACHILMWANGIFYINFIFLQIFACRPINKSWDVFITDGAFFNTRLVTLVAGAINTVSDLIILILPQRRIWALQSPLRKKLAVSGLFSLGLFACISSIVRLYYSVIISYSPNQSYYGYISGIWTVPEMAFGIMVAGFPLLPKFISHLRENSQIARLKTSIRSSRLTPSGTGRRSIIIPSNPSSARAHLKRPRDPDEDLLITSPSHAIIERSSDGMC</sequence>
<dbReference type="InterPro" id="IPR052337">
    <property type="entry name" value="SAT4-like"/>
</dbReference>
<accession>A0A2I2GGJ5</accession>
<keyword evidence="3 6" id="KW-1133">Transmembrane helix</keyword>
<evidence type="ECO:0000313" key="9">
    <source>
        <dbReference type="Proteomes" id="UP000234275"/>
    </source>
</evidence>
<feature type="transmembrane region" description="Helical" evidence="6">
    <location>
        <begin position="151"/>
        <end position="172"/>
    </location>
</feature>
<dbReference type="Proteomes" id="UP000234275">
    <property type="component" value="Unassembled WGS sequence"/>
</dbReference>
<evidence type="ECO:0000259" key="7">
    <source>
        <dbReference type="Pfam" id="PF20684"/>
    </source>
</evidence>
<evidence type="ECO:0000313" key="8">
    <source>
        <dbReference type="EMBL" id="PLB52003.1"/>
    </source>
</evidence>
<feature type="transmembrane region" description="Helical" evidence="6">
    <location>
        <begin position="193"/>
        <end position="210"/>
    </location>
</feature>
<keyword evidence="4 6" id="KW-0472">Membrane</keyword>
<keyword evidence="2 6" id="KW-0812">Transmembrane</keyword>
<dbReference type="VEuPathDB" id="FungiDB:P170DRAFT_506908"/>
<dbReference type="STRING" id="1392250.A0A2I2GGJ5"/>
<dbReference type="AlphaFoldDB" id="A0A2I2GGJ5"/>
<feature type="transmembrane region" description="Helical" evidence="6">
    <location>
        <begin position="222"/>
        <end position="247"/>
    </location>
</feature>
<dbReference type="Pfam" id="PF20684">
    <property type="entry name" value="Fung_rhodopsin"/>
    <property type="match status" value="1"/>
</dbReference>
<keyword evidence="9" id="KW-1185">Reference proteome</keyword>
<gene>
    <name evidence="8" type="ORF">P170DRAFT_506908</name>
</gene>